<dbReference type="Gene3D" id="1.10.150.240">
    <property type="entry name" value="Putative phosphatase, domain 2"/>
    <property type="match status" value="1"/>
</dbReference>
<comment type="caution">
    <text evidence="1">The sequence shown here is derived from an EMBL/GenBank/DDBJ whole genome shotgun (WGS) entry which is preliminary data.</text>
</comment>
<name>A0A644VXL2_9ZZZZ</name>
<organism evidence="1">
    <name type="scientific">bioreactor metagenome</name>
    <dbReference type="NCBI Taxonomy" id="1076179"/>
    <lineage>
        <taxon>unclassified sequences</taxon>
        <taxon>metagenomes</taxon>
        <taxon>ecological metagenomes</taxon>
    </lineage>
</organism>
<dbReference type="InterPro" id="IPR023198">
    <property type="entry name" value="PGP-like_dom2"/>
</dbReference>
<dbReference type="AlphaFoldDB" id="A0A644VXL2"/>
<dbReference type="InterPro" id="IPR011951">
    <property type="entry name" value="HAD-SF_hydro_IA_YjjG/PynA"/>
</dbReference>
<accession>A0A644VXL2</accession>
<reference evidence="1" key="1">
    <citation type="submission" date="2019-08" db="EMBL/GenBank/DDBJ databases">
        <authorList>
            <person name="Kucharzyk K."/>
            <person name="Murdoch R.W."/>
            <person name="Higgins S."/>
            <person name="Loffler F."/>
        </authorList>
    </citation>
    <scope>NUCLEOTIDE SEQUENCE</scope>
</reference>
<dbReference type="SFLD" id="SFLDS00003">
    <property type="entry name" value="Haloacid_Dehalogenase"/>
    <property type="match status" value="1"/>
</dbReference>
<dbReference type="InterPro" id="IPR023214">
    <property type="entry name" value="HAD_sf"/>
</dbReference>
<dbReference type="NCBIfam" id="TIGR01549">
    <property type="entry name" value="HAD-SF-IA-v1"/>
    <property type="match status" value="1"/>
</dbReference>
<proteinExistence type="predicted"/>
<dbReference type="EC" id="3.1.3.5" evidence="1"/>
<dbReference type="NCBIfam" id="TIGR02254">
    <property type="entry name" value="YjjG_YfnB"/>
    <property type="match status" value="1"/>
</dbReference>
<dbReference type="InterPro" id="IPR052550">
    <property type="entry name" value="Pyrimidine_5'-ntase_YjjG"/>
</dbReference>
<dbReference type="PANTHER" id="PTHR47478:SF1">
    <property type="entry name" value="PYRIMIDINE 5'-NUCLEOTIDASE YJJG"/>
    <property type="match status" value="1"/>
</dbReference>
<dbReference type="SFLD" id="SFLDG01129">
    <property type="entry name" value="C1.5:_HAD__Beta-PGM__Phosphata"/>
    <property type="match status" value="1"/>
</dbReference>
<dbReference type="Gene3D" id="3.40.50.1000">
    <property type="entry name" value="HAD superfamily/HAD-like"/>
    <property type="match status" value="1"/>
</dbReference>
<dbReference type="InterPro" id="IPR006439">
    <property type="entry name" value="HAD-SF_hydro_IA"/>
</dbReference>
<dbReference type="EMBL" id="VSSQ01000492">
    <property type="protein sequence ID" value="MPL96037.1"/>
    <property type="molecule type" value="Genomic_DNA"/>
</dbReference>
<dbReference type="SUPFAM" id="SSF56784">
    <property type="entry name" value="HAD-like"/>
    <property type="match status" value="1"/>
</dbReference>
<evidence type="ECO:0000313" key="1">
    <source>
        <dbReference type="EMBL" id="MPL96037.1"/>
    </source>
</evidence>
<keyword evidence="1" id="KW-0378">Hydrolase</keyword>
<dbReference type="NCBIfam" id="TIGR01509">
    <property type="entry name" value="HAD-SF-IA-v3"/>
    <property type="match status" value="1"/>
</dbReference>
<dbReference type="SFLD" id="SFLDG01135">
    <property type="entry name" value="C1.5.6:_HAD__Beta-PGM__Phospha"/>
    <property type="match status" value="1"/>
</dbReference>
<gene>
    <name evidence="1" type="primary">yjjG_6</name>
    <name evidence="1" type="ORF">SDC9_42212</name>
</gene>
<protein>
    <submittedName>
        <fullName evidence="1">Pyrimidine 5'-nucleotidase YjjG</fullName>
        <ecNumber evidence="1">3.1.3.5</ecNumber>
    </submittedName>
</protein>
<sequence>MYKYVFIDLDDTIWDFHTNARLSLQQMFDEGDLKDYFSSFDEFFTIYARKNIELWEAYGKGEITREFLMAERFRYPLARMGVDDHQLAEEIGHQYLEILPTKTALMADALEILDYLSSKYILTLISNGFREVQYKKINSSGIGHYFSHIVLSEEAGALKPDPQIFEHALQLNGASAHEAIMIGDSYEADIRGAQNAGIDQVYFPLNGRHKENQPATYKISKLMELKNFL</sequence>
<dbReference type="PANTHER" id="PTHR47478">
    <property type="match status" value="1"/>
</dbReference>
<dbReference type="GO" id="GO:0008253">
    <property type="term" value="F:5'-nucleotidase activity"/>
    <property type="evidence" value="ECO:0007669"/>
    <property type="project" value="UniProtKB-EC"/>
</dbReference>
<dbReference type="Pfam" id="PF00702">
    <property type="entry name" value="Hydrolase"/>
    <property type="match status" value="1"/>
</dbReference>
<dbReference type="InterPro" id="IPR036412">
    <property type="entry name" value="HAD-like_sf"/>
</dbReference>